<dbReference type="InterPro" id="IPR018697">
    <property type="entry name" value="DUF2199"/>
</dbReference>
<name>A0A9D2LEF4_9MICO</name>
<dbReference type="Proteomes" id="UP000823823">
    <property type="component" value="Unassembled WGS sequence"/>
</dbReference>
<dbReference type="AlphaFoldDB" id="A0A9D2LEF4"/>
<evidence type="ECO:0000313" key="1">
    <source>
        <dbReference type="EMBL" id="HJB11066.1"/>
    </source>
</evidence>
<protein>
    <submittedName>
        <fullName evidence="1">DUF2199 domain-containing protein</fullName>
    </submittedName>
</protein>
<reference evidence="1" key="1">
    <citation type="journal article" date="2021" name="PeerJ">
        <title>Extensive microbial diversity within the chicken gut microbiome revealed by metagenomics and culture.</title>
        <authorList>
            <person name="Gilroy R."/>
            <person name="Ravi A."/>
            <person name="Getino M."/>
            <person name="Pursley I."/>
            <person name="Horton D.L."/>
            <person name="Alikhan N.F."/>
            <person name="Baker D."/>
            <person name="Gharbi K."/>
            <person name="Hall N."/>
            <person name="Watson M."/>
            <person name="Adriaenssens E.M."/>
            <person name="Foster-Nyarko E."/>
            <person name="Jarju S."/>
            <person name="Secka A."/>
            <person name="Antonio M."/>
            <person name="Oren A."/>
            <person name="Chaudhuri R.R."/>
            <person name="La Ragione R."/>
            <person name="Hildebrand F."/>
            <person name="Pallen M.J."/>
        </authorList>
    </citation>
    <scope>NUCLEOTIDE SEQUENCE</scope>
    <source>
        <strain evidence="1">ChiHjej13B12-24818</strain>
    </source>
</reference>
<dbReference type="Pfam" id="PF09965">
    <property type="entry name" value="DUF2199"/>
    <property type="match status" value="1"/>
</dbReference>
<proteinExistence type="predicted"/>
<sequence length="180" mass="20445">MTGIDFDCPCCRTSYRESDGSPLRPWPALAFRRPDAFLDLGPDRQRQAQATDDLCIISGPGHADCFIRTVMSIPVVQDPVRRLEYGPWVSLEPRDFDDYVEHYEDDCYRATYSGRLATALPGYEAAMTVPVLVSTRGPYRPMITPDSTFDHPLVRDFHGGVTRREAELRIRAFQLQDPMS</sequence>
<evidence type="ECO:0000313" key="2">
    <source>
        <dbReference type="Proteomes" id="UP000823823"/>
    </source>
</evidence>
<comment type="caution">
    <text evidence="1">The sequence shown here is derived from an EMBL/GenBank/DDBJ whole genome shotgun (WGS) entry which is preliminary data.</text>
</comment>
<dbReference type="EMBL" id="DWZH01000087">
    <property type="protein sequence ID" value="HJB11066.1"/>
    <property type="molecule type" value="Genomic_DNA"/>
</dbReference>
<gene>
    <name evidence="1" type="ORF">H9786_11165</name>
</gene>
<reference evidence="1" key="2">
    <citation type="submission" date="2021-04" db="EMBL/GenBank/DDBJ databases">
        <authorList>
            <person name="Gilroy R."/>
        </authorList>
    </citation>
    <scope>NUCLEOTIDE SEQUENCE</scope>
    <source>
        <strain evidence="1">ChiHjej13B12-24818</strain>
    </source>
</reference>
<organism evidence="1 2">
    <name type="scientific">Candidatus Brachybacterium merdavium</name>
    <dbReference type="NCBI Taxonomy" id="2838513"/>
    <lineage>
        <taxon>Bacteria</taxon>
        <taxon>Bacillati</taxon>
        <taxon>Actinomycetota</taxon>
        <taxon>Actinomycetes</taxon>
        <taxon>Micrococcales</taxon>
        <taxon>Dermabacteraceae</taxon>
        <taxon>Brachybacterium</taxon>
    </lineage>
</organism>
<accession>A0A9D2LEF4</accession>